<feature type="repeat" description="ANK" evidence="3">
    <location>
        <begin position="654"/>
        <end position="686"/>
    </location>
</feature>
<dbReference type="InterPro" id="IPR027417">
    <property type="entry name" value="P-loop_NTPase"/>
</dbReference>
<dbReference type="InterPro" id="IPR002110">
    <property type="entry name" value="Ankyrin_rpt"/>
</dbReference>
<keyword evidence="1" id="KW-0677">Repeat</keyword>
<gene>
    <name evidence="5" type="ORF">PENNAL_c0006G10609</name>
</gene>
<dbReference type="SMART" id="SM00248">
    <property type="entry name" value="ANK"/>
    <property type="match status" value="10"/>
</dbReference>
<organism evidence="5 6">
    <name type="scientific">Penicillium nalgiovense</name>
    <dbReference type="NCBI Taxonomy" id="60175"/>
    <lineage>
        <taxon>Eukaryota</taxon>
        <taxon>Fungi</taxon>
        <taxon>Dikarya</taxon>
        <taxon>Ascomycota</taxon>
        <taxon>Pezizomycotina</taxon>
        <taxon>Eurotiomycetes</taxon>
        <taxon>Eurotiomycetidae</taxon>
        <taxon>Eurotiales</taxon>
        <taxon>Aspergillaceae</taxon>
        <taxon>Penicillium</taxon>
    </lineage>
</organism>
<accession>A0A1V6Z164</accession>
<dbReference type="Proteomes" id="UP000191691">
    <property type="component" value="Unassembled WGS sequence"/>
</dbReference>
<name>A0A1V6Z164_PENNA</name>
<evidence type="ECO:0000259" key="4">
    <source>
        <dbReference type="Pfam" id="PF24883"/>
    </source>
</evidence>
<proteinExistence type="predicted"/>
<reference evidence="6" key="1">
    <citation type="journal article" date="2017" name="Nat. Microbiol.">
        <title>Global analysis of biosynthetic gene clusters reveals vast potential of secondary metabolite production in Penicillium species.</title>
        <authorList>
            <person name="Nielsen J.C."/>
            <person name="Grijseels S."/>
            <person name="Prigent S."/>
            <person name="Ji B."/>
            <person name="Dainat J."/>
            <person name="Nielsen K.F."/>
            <person name="Frisvad J.C."/>
            <person name="Workman M."/>
            <person name="Nielsen J."/>
        </authorList>
    </citation>
    <scope>NUCLEOTIDE SEQUENCE [LARGE SCALE GENOMIC DNA]</scope>
    <source>
        <strain evidence="6">IBT 13039</strain>
    </source>
</reference>
<dbReference type="InterPro" id="IPR056884">
    <property type="entry name" value="NPHP3-like_N"/>
</dbReference>
<keyword evidence="6" id="KW-1185">Reference proteome</keyword>
<dbReference type="OMA" id="IVQIFLE"/>
<dbReference type="PANTHER" id="PTHR24198">
    <property type="entry name" value="ANKYRIN REPEAT AND PROTEIN KINASE DOMAIN-CONTAINING PROTEIN"/>
    <property type="match status" value="1"/>
</dbReference>
<feature type="domain" description="Nephrocystin 3-like N-terminal" evidence="4">
    <location>
        <begin position="106"/>
        <end position="283"/>
    </location>
</feature>
<evidence type="ECO:0000256" key="2">
    <source>
        <dbReference type="ARBA" id="ARBA00023043"/>
    </source>
</evidence>
<comment type="caution">
    <text evidence="5">The sequence shown here is derived from an EMBL/GenBank/DDBJ whole genome shotgun (WGS) entry which is preliminary data.</text>
</comment>
<protein>
    <recommendedName>
        <fullName evidence="4">Nephrocystin 3-like N-terminal domain-containing protein</fullName>
    </recommendedName>
</protein>
<evidence type="ECO:0000313" key="5">
    <source>
        <dbReference type="EMBL" id="OQE93192.1"/>
    </source>
</evidence>
<evidence type="ECO:0000256" key="3">
    <source>
        <dbReference type="PROSITE-ProRule" id="PRU00023"/>
    </source>
</evidence>
<feature type="repeat" description="ANK" evidence="3">
    <location>
        <begin position="852"/>
        <end position="884"/>
    </location>
</feature>
<keyword evidence="2 3" id="KW-0040">ANK repeat</keyword>
<dbReference type="AlphaFoldDB" id="A0A1V6Z164"/>
<feature type="repeat" description="ANK" evidence="3">
    <location>
        <begin position="621"/>
        <end position="653"/>
    </location>
</feature>
<dbReference type="SUPFAM" id="SSF48403">
    <property type="entry name" value="Ankyrin repeat"/>
    <property type="match status" value="1"/>
</dbReference>
<dbReference type="STRING" id="60175.A0A1V6Z164"/>
<evidence type="ECO:0000313" key="6">
    <source>
        <dbReference type="Proteomes" id="UP000191691"/>
    </source>
</evidence>
<dbReference type="Gene3D" id="3.40.50.300">
    <property type="entry name" value="P-loop containing nucleotide triphosphate hydrolases"/>
    <property type="match status" value="1"/>
</dbReference>
<dbReference type="Pfam" id="PF12796">
    <property type="entry name" value="Ank_2"/>
    <property type="match status" value="3"/>
</dbReference>
<sequence length="1012" mass="112920">MDQPTFTGAFNNYGHGVQNANINGKSQYNNNSNGTQYNDCTVNISGRYKNPKLKQKENQKKMDNGSRYPECLVRKESLIAIAEILRSLAFPEMLTRRDGIQRRHANTCQWILELEEYKSWMNSSQALLWIKGKPGAGKSTLVEFIYNELKGPRGMGLGTQLEFFFTARGTKLQRTPLGMLRSLLNQLFLYDTTVRPLVRAAYNIRHEKFAGGEHNSEWPQKLLEELLEKVILMSATHQQVTIFVDALDETGQFSAQQLAGYLHQLSRSARRARVILKICFSCRHYPIVDSDEAIGITVEHHNFMDIVSYVRDKLPRRVRDQDAWRSLANELIKQANGVFQWVHIIMPTIQRKILHQHSAEDIRKWSRTVPSELEEMYLDTLERVMTVENPQEVFLFFQWLCAAERPLSKTEMRYALTTKGATIPSSQPWEQIGDEDMDFKIQALSGGLAEIGFYREDTAILIVHQTVHGFLRNKGLLHLRSKVVDKSAPTIDSKEMILQCHATLYQSCLVYFIREALPEHEKGKGLSQVPFLLYTTMNIFVHAEKAGSSRTIVNLFSHAEMHKCPHSHVLYDEVQTLRELLDRWLNISKMIRLVNQHLGWIDREEYYRYGRIGDREEHYRCGTTLFHMAAAANMVDVLDYLIRNNEDIDQTDIAEQSAFHLAARHGHMKVAQMLKKKGAEYDRKSNPGGTPLEEAAEHGHAEFVEWLLNNGFTIETRSRKAGSALLAASLSRRRDTVNFLIRAGADVNTQGGRYGNALQAAASTGSAEVVWILIKAGAKINTQGGEYGNSLQAASWAGSAELVRILIKAGAKVNAQGGKYGNALQAAASMRRGDVMQLLIDAEADVNAQGGSHGSALQAAVGREDVELVHMLLDAGADVNTQGAEYGNALQIAAWLGSDEVVRILIKAGADVNTQGGRYGNALKAAAAGQGDTCVVQILLEAGAKIITQGGKYGNAMQAAASNGDAEMVRQLLNAGDLITTPIKKPEMTMRKRGLEQIIVSLAGDRVLWSAN</sequence>
<feature type="repeat" description="ANK" evidence="3">
    <location>
        <begin position="786"/>
        <end position="818"/>
    </location>
</feature>
<feature type="repeat" description="ANK" evidence="3">
    <location>
        <begin position="687"/>
        <end position="719"/>
    </location>
</feature>
<feature type="repeat" description="ANK" evidence="3">
    <location>
        <begin position="885"/>
        <end position="917"/>
    </location>
</feature>
<dbReference type="Gene3D" id="1.25.40.20">
    <property type="entry name" value="Ankyrin repeat-containing domain"/>
    <property type="match status" value="3"/>
</dbReference>
<dbReference type="EMBL" id="MOOB01000006">
    <property type="protein sequence ID" value="OQE93192.1"/>
    <property type="molecule type" value="Genomic_DNA"/>
</dbReference>
<dbReference type="Pfam" id="PF24883">
    <property type="entry name" value="NPHP3_N"/>
    <property type="match status" value="1"/>
</dbReference>
<dbReference type="PANTHER" id="PTHR24198:SF165">
    <property type="entry name" value="ANKYRIN REPEAT-CONTAINING PROTEIN-RELATED"/>
    <property type="match status" value="1"/>
</dbReference>
<dbReference type="PROSITE" id="PS50088">
    <property type="entry name" value="ANK_REPEAT"/>
    <property type="match status" value="7"/>
</dbReference>
<feature type="repeat" description="ANK" evidence="3">
    <location>
        <begin position="753"/>
        <end position="785"/>
    </location>
</feature>
<dbReference type="InterPro" id="IPR036770">
    <property type="entry name" value="Ankyrin_rpt-contain_sf"/>
</dbReference>
<evidence type="ECO:0000256" key="1">
    <source>
        <dbReference type="ARBA" id="ARBA00022737"/>
    </source>
</evidence>
<dbReference type="PRINTS" id="PR01415">
    <property type="entry name" value="ANKYRIN"/>
</dbReference>
<dbReference type="PROSITE" id="PS50297">
    <property type="entry name" value="ANK_REP_REGION"/>
    <property type="match status" value="5"/>
</dbReference>
<dbReference type="SUPFAM" id="SSF52540">
    <property type="entry name" value="P-loop containing nucleoside triphosphate hydrolases"/>
    <property type="match status" value="1"/>
</dbReference>